<dbReference type="AlphaFoldDB" id="A0A540WAA9"/>
<feature type="region of interest" description="Disordered" evidence="1">
    <location>
        <begin position="36"/>
        <end position="60"/>
    </location>
</feature>
<evidence type="ECO:0008006" key="4">
    <source>
        <dbReference type="Google" id="ProtNLM"/>
    </source>
</evidence>
<dbReference type="OrthoDB" id="3854759at2"/>
<keyword evidence="3" id="KW-1185">Reference proteome</keyword>
<protein>
    <recommendedName>
        <fullName evidence="4">Septum formation-related domain-containing protein</fullName>
    </recommendedName>
</protein>
<gene>
    <name evidence="2" type="ORF">E6W39_30950</name>
</gene>
<evidence type="ECO:0000313" key="3">
    <source>
        <dbReference type="Proteomes" id="UP000319103"/>
    </source>
</evidence>
<dbReference type="RefSeq" id="WP_141636300.1">
    <property type="nucleotide sequence ID" value="NZ_VIGB01000003.1"/>
</dbReference>
<reference evidence="2 3" key="1">
    <citation type="submission" date="2019-06" db="EMBL/GenBank/DDBJ databases">
        <title>Description of Kitasatospora acidophila sp. nov. isolated from pine grove soil, and reclassification of Streptomyces novaecaesareae to Kitasatospora novaeceasareae comb. nov.</title>
        <authorList>
            <person name="Kim M.J."/>
        </authorList>
    </citation>
    <scope>NUCLEOTIDE SEQUENCE [LARGE SCALE GENOMIC DNA]</scope>
    <source>
        <strain evidence="2 3">MMS16-CNU292</strain>
    </source>
</reference>
<evidence type="ECO:0000313" key="2">
    <source>
        <dbReference type="EMBL" id="TQF05847.1"/>
    </source>
</evidence>
<proteinExistence type="predicted"/>
<comment type="caution">
    <text evidence="2">The sequence shown here is derived from an EMBL/GenBank/DDBJ whole genome shotgun (WGS) entry which is preliminary data.</text>
</comment>
<name>A0A540WAA9_9ACTN</name>
<dbReference type="EMBL" id="VIGB01000003">
    <property type="protein sequence ID" value="TQF05847.1"/>
    <property type="molecule type" value="Genomic_DNA"/>
</dbReference>
<accession>A0A540WAA9</accession>
<organism evidence="2 3">
    <name type="scientific">Kitasatospora acidiphila</name>
    <dbReference type="NCBI Taxonomy" id="2567942"/>
    <lineage>
        <taxon>Bacteria</taxon>
        <taxon>Bacillati</taxon>
        <taxon>Actinomycetota</taxon>
        <taxon>Actinomycetes</taxon>
        <taxon>Kitasatosporales</taxon>
        <taxon>Streptomycetaceae</taxon>
        <taxon>Kitasatospora</taxon>
    </lineage>
</organism>
<feature type="compositionally biased region" description="Pro residues" evidence="1">
    <location>
        <begin position="40"/>
        <end position="57"/>
    </location>
</feature>
<sequence length="171" mass="17892">MTQSARAAGRLVLPALVLLLVVAVLAVVLLWPSPKHKAAAPPPPSPTASPSPSPSPSPSKQLPYPWFPVGACLDHPKLSPVITVARPQQCDGQHDAESIGNPLLPDGLLKESQIALTLERLCQPYAAAAEAKQGGGTWFSLPTGPSLKYYSQGYRDASCLLAASDREAAPS</sequence>
<dbReference type="Proteomes" id="UP000319103">
    <property type="component" value="Unassembled WGS sequence"/>
</dbReference>
<evidence type="ECO:0000256" key="1">
    <source>
        <dbReference type="SAM" id="MobiDB-lite"/>
    </source>
</evidence>